<keyword evidence="2" id="KW-1185">Reference proteome</keyword>
<comment type="caution">
    <text evidence="1">The sequence shown here is derived from an EMBL/GenBank/DDBJ whole genome shotgun (WGS) entry which is preliminary data.</text>
</comment>
<name>A0AAD6ZCQ8_9AGAR</name>
<dbReference type="Proteomes" id="UP001218218">
    <property type="component" value="Unassembled WGS sequence"/>
</dbReference>
<dbReference type="EMBL" id="JARIHO010000060">
    <property type="protein sequence ID" value="KAJ7315791.1"/>
    <property type="molecule type" value="Genomic_DNA"/>
</dbReference>
<sequence>DPEPQIIAQAITAFQHTNLTRNRQLHLPIFDEIMFPAITMRGTSPIFYMIEVTASLDTAVTVGVFPEVLTIFTATSPASRGSTATG</sequence>
<proteinExistence type="predicted"/>
<organism evidence="1 2">
    <name type="scientific">Mycena albidolilacea</name>
    <dbReference type="NCBI Taxonomy" id="1033008"/>
    <lineage>
        <taxon>Eukaryota</taxon>
        <taxon>Fungi</taxon>
        <taxon>Dikarya</taxon>
        <taxon>Basidiomycota</taxon>
        <taxon>Agaricomycotina</taxon>
        <taxon>Agaricomycetes</taxon>
        <taxon>Agaricomycetidae</taxon>
        <taxon>Agaricales</taxon>
        <taxon>Marasmiineae</taxon>
        <taxon>Mycenaceae</taxon>
        <taxon>Mycena</taxon>
    </lineage>
</organism>
<evidence type="ECO:0000313" key="1">
    <source>
        <dbReference type="EMBL" id="KAJ7315791.1"/>
    </source>
</evidence>
<reference evidence="1" key="1">
    <citation type="submission" date="2023-03" db="EMBL/GenBank/DDBJ databases">
        <title>Massive genome expansion in bonnet fungi (Mycena s.s.) driven by repeated elements and novel gene families across ecological guilds.</title>
        <authorList>
            <consortium name="Lawrence Berkeley National Laboratory"/>
            <person name="Harder C.B."/>
            <person name="Miyauchi S."/>
            <person name="Viragh M."/>
            <person name="Kuo A."/>
            <person name="Thoen E."/>
            <person name="Andreopoulos B."/>
            <person name="Lu D."/>
            <person name="Skrede I."/>
            <person name="Drula E."/>
            <person name="Henrissat B."/>
            <person name="Morin E."/>
            <person name="Kohler A."/>
            <person name="Barry K."/>
            <person name="LaButti K."/>
            <person name="Morin E."/>
            <person name="Salamov A."/>
            <person name="Lipzen A."/>
            <person name="Mereny Z."/>
            <person name="Hegedus B."/>
            <person name="Baldrian P."/>
            <person name="Stursova M."/>
            <person name="Weitz H."/>
            <person name="Taylor A."/>
            <person name="Grigoriev I.V."/>
            <person name="Nagy L.G."/>
            <person name="Martin F."/>
            <person name="Kauserud H."/>
        </authorList>
    </citation>
    <scope>NUCLEOTIDE SEQUENCE</scope>
    <source>
        <strain evidence="1">CBHHK002</strain>
    </source>
</reference>
<evidence type="ECO:0000313" key="2">
    <source>
        <dbReference type="Proteomes" id="UP001218218"/>
    </source>
</evidence>
<feature type="non-terminal residue" evidence="1">
    <location>
        <position position="1"/>
    </location>
</feature>
<accession>A0AAD6ZCQ8</accession>
<protein>
    <submittedName>
        <fullName evidence="1">Uncharacterized protein</fullName>
    </submittedName>
</protein>
<dbReference type="AlphaFoldDB" id="A0AAD6ZCQ8"/>
<gene>
    <name evidence="1" type="ORF">DFH08DRAFT_715267</name>
</gene>